<keyword evidence="1" id="KW-0812">Transmembrane</keyword>
<evidence type="ECO:0000256" key="1">
    <source>
        <dbReference type="SAM" id="Phobius"/>
    </source>
</evidence>
<organism evidence="2 3">
    <name type="scientific">Portunus trituberculatus</name>
    <name type="common">Swimming crab</name>
    <name type="synonym">Neptunus trituberculatus</name>
    <dbReference type="NCBI Taxonomy" id="210409"/>
    <lineage>
        <taxon>Eukaryota</taxon>
        <taxon>Metazoa</taxon>
        <taxon>Ecdysozoa</taxon>
        <taxon>Arthropoda</taxon>
        <taxon>Crustacea</taxon>
        <taxon>Multicrustacea</taxon>
        <taxon>Malacostraca</taxon>
        <taxon>Eumalacostraca</taxon>
        <taxon>Eucarida</taxon>
        <taxon>Decapoda</taxon>
        <taxon>Pleocyemata</taxon>
        <taxon>Brachyura</taxon>
        <taxon>Eubrachyura</taxon>
        <taxon>Portunoidea</taxon>
        <taxon>Portunidae</taxon>
        <taxon>Portuninae</taxon>
        <taxon>Portunus</taxon>
    </lineage>
</organism>
<keyword evidence="1" id="KW-1133">Transmembrane helix</keyword>
<name>A0A5B7H472_PORTR</name>
<dbReference type="EMBL" id="VSRR010025481">
    <property type="protein sequence ID" value="MPC66900.1"/>
    <property type="molecule type" value="Genomic_DNA"/>
</dbReference>
<evidence type="ECO:0000313" key="2">
    <source>
        <dbReference type="EMBL" id="MPC66900.1"/>
    </source>
</evidence>
<feature type="transmembrane region" description="Helical" evidence="1">
    <location>
        <begin position="42"/>
        <end position="65"/>
    </location>
</feature>
<keyword evidence="1" id="KW-0472">Membrane</keyword>
<evidence type="ECO:0000313" key="3">
    <source>
        <dbReference type="Proteomes" id="UP000324222"/>
    </source>
</evidence>
<sequence length="89" mass="9778">MSLGILKFALHSGIVGDLDRPSHHDSRPSPSLTVDVIGNKTILRVFIILLIPPFFFSLTSCNSLLNLSFKRAQITNNGNKKNIKASFAL</sequence>
<reference evidence="2 3" key="1">
    <citation type="submission" date="2019-05" db="EMBL/GenBank/DDBJ databases">
        <title>Another draft genome of Portunus trituberculatus and its Hox gene families provides insights of decapod evolution.</title>
        <authorList>
            <person name="Jeong J.-H."/>
            <person name="Song I."/>
            <person name="Kim S."/>
            <person name="Choi T."/>
            <person name="Kim D."/>
            <person name="Ryu S."/>
            <person name="Kim W."/>
        </authorList>
    </citation>
    <scope>NUCLEOTIDE SEQUENCE [LARGE SCALE GENOMIC DNA]</scope>
    <source>
        <tissue evidence="2">Muscle</tissue>
    </source>
</reference>
<comment type="caution">
    <text evidence="2">The sequence shown here is derived from an EMBL/GenBank/DDBJ whole genome shotgun (WGS) entry which is preliminary data.</text>
</comment>
<dbReference type="AlphaFoldDB" id="A0A5B7H472"/>
<protein>
    <submittedName>
        <fullName evidence="2">Uncharacterized protein</fullName>
    </submittedName>
</protein>
<gene>
    <name evidence="2" type="ORF">E2C01_061055</name>
</gene>
<dbReference type="Proteomes" id="UP000324222">
    <property type="component" value="Unassembled WGS sequence"/>
</dbReference>
<accession>A0A5B7H472</accession>
<proteinExistence type="predicted"/>
<keyword evidence="3" id="KW-1185">Reference proteome</keyword>